<accession>A0AAW0GKT9</accession>
<evidence type="ECO:0000313" key="2">
    <source>
        <dbReference type="EMBL" id="KAK7693262.1"/>
    </source>
</evidence>
<evidence type="ECO:0000256" key="1">
    <source>
        <dbReference type="SAM" id="MobiDB-lite"/>
    </source>
</evidence>
<dbReference type="EMBL" id="JASBNA010000003">
    <property type="protein sequence ID" value="KAK7693262.1"/>
    <property type="molecule type" value="Genomic_DNA"/>
</dbReference>
<sequence>MVQLILTPSRGNAGGRDFPYQGYLGLTPVRVDGIVCTKLEEDCKPILAKSLTVAVRCYESRQGKTGVSHSRLLVDYASVLWRKPDDQEYAELGRFEAPFKITLPKRVAGFSTAHYQEYRTFWRVEAVIEHVPISGVGSRLLRYFDLPLIRYDVPPPPTPLSPTSPSPASQAATPHTLYHPHPKTPSPQAILDYNLSTPQLPVGPSDLVFTSIYLRPLDPSLSIRSASVFIERRIELHSVYSNANCSGSLYPSTPNTVSESPRDGYFHSAMTSPTSPSPSSPPVVPSVSMP</sequence>
<dbReference type="AlphaFoldDB" id="A0AAW0GKT9"/>
<feature type="region of interest" description="Disordered" evidence="1">
    <location>
        <begin position="248"/>
        <end position="290"/>
    </location>
</feature>
<reference evidence="2 3" key="1">
    <citation type="submission" date="2022-09" db="EMBL/GenBank/DDBJ databases">
        <authorList>
            <person name="Palmer J.M."/>
        </authorList>
    </citation>
    <scope>NUCLEOTIDE SEQUENCE [LARGE SCALE GENOMIC DNA]</scope>
    <source>
        <strain evidence="2 3">DSM 7382</strain>
    </source>
</reference>
<protein>
    <recommendedName>
        <fullName evidence="4">Arrestin-like N-terminal domain-containing protein</fullName>
    </recommendedName>
</protein>
<feature type="compositionally biased region" description="Polar residues" evidence="1">
    <location>
        <begin position="248"/>
        <end position="259"/>
    </location>
</feature>
<keyword evidence="3" id="KW-1185">Reference proteome</keyword>
<feature type="compositionally biased region" description="Pro residues" evidence="1">
    <location>
        <begin position="275"/>
        <end position="284"/>
    </location>
</feature>
<dbReference type="Proteomes" id="UP001385951">
    <property type="component" value="Unassembled WGS sequence"/>
</dbReference>
<name>A0AAW0GKT9_9APHY</name>
<evidence type="ECO:0008006" key="4">
    <source>
        <dbReference type="Google" id="ProtNLM"/>
    </source>
</evidence>
<evidence type="ECO:0000313" key="3">
    <source>
        <dbReference type="Proteomes" id="UP001385951"/>
    </source>
</evidence>
<feature type="compositionally biased region" description="Pro residues" evidence="1">
    <location>
        <begin position="155"/>
        <end position="165"/>
    </location>
</feature>
<proteinExistence type="predicted"/>
<feature type="region of interest" description="Disordered" evidence="1">
    <location>
        <begin position="155"/>
        <end position="183"/>
    </location>
</feature>
<comment type="caution">
    <text evidence="2">The sequence shown here is derived from an EMBL/GenBank/DDBJ whole genome shotgun (WGS) entry which is preliminary data.</text>
</comment>
<organism evidence="2 3">
    <name type="scientific">Cerrena zonata</name>
    <dbReference type="NCBI Taxonomy" id="2478898"/>
    <lineage>
        <taxon>Eukaryota</taxon>
        <taxon>Fungi</taxon>
        <taxon>Dikarya</taxon>
        <taxon>Basidiomycota</taxon>
        <taxon>Agaricomycotina</taxon>
        <taxon>Agaricomycetes</taxon>
        <taxon>Polyporales</taxon>
        <taxon>Cerrenaceae</taxon>
        <taxon>Cerrena</taxon>
    </lineage>
</organism>
<gene>
    <name evidence="2" type="ORF">QCA50_002829</name>
</gene>